<dbReference type="HOGENOM" id="CLU_038561_0_0_10"/>
<dbReference type="Gene3D" id="3.40.1700.10">
    <property type="entry name" value="DNA integrity scanning protein, DisA, N-terminal domain"/>
    <property type="match status" value="1"/>
</dbReference>
<keyword evidence="3 10" id="KW-0808">Transferase</keyword>
<evidence type="ECO:0000259" key="11">
    <source>
        <dbReference type="PROSITE" id="PS51794"/>
    </source>
</evidence>
<dbReference type="InterPro" id="IPR034701">
    <property type="entry name" value="CdaA"/>
</dbReference>
<sequence length="258" mass="28411">MSFIDFGILDAIDILLVAFLLYQLYRLIRGTVAINIFIGVAAIYLIWKLVEALQMELLSEILGKFIGVGVIALVIVFQQEIRKFLLLLGSTNFTHRRRFLRQLKILRDDNEPNIAISEIAEACRHMADSKTGALIVLERKSGLGSYVDTGTRINSQTSAQLLESIFNKHSPLHDGAVIISGEKLLAAGCILPVTEKTSLPSRFGLRHRAAIGIAEKTDALAIVVSEESGSISIAIGDEFINKVTAAELPKHVLDYLRD</sequence>
<keyword evidence="5 10" id="KW-0548">Nucleotidyltransferase</keyword>
<evidence type="ECO:0000256" key="4">
    <source>
        <dbReference type="ARBA" id="ARBA00022692"/>
    </source>
</evidence>
<dbReference type="GO" id="GO:0005524">
    <property type="term" value="F:ATP binding"/>
    <property type="evidence" value="ECO:0007669"/>
    <property type="project" value="UniProtKB-UniRule"/>
</dbReference>
<organism evidence="12 13">
    <name type="scientific">Owenweeksia hongkongensis (strain DSM 17368 / CIP 108786 / JCM 12287 / NRRL B-23963 / UST20020801)</name>
    <dbReference type="NCBI Taxonomy" id="926562"/>
    <lineage>
        <taxon>Bacteria</taxon>
        <taxon>Pseudomonadati</taxon>
        <taxon>Bacteroidota</taxon>
        <taxon>Flavobacteriia</taxon>
        <taxon>Flavobacteriales</taxon>
        <taxon>Owenweeksiaceae</taxon>
        <taxon>Owenweeksia</taxon>
    </lineage>
</organism>
<name>G8R4Y1_OWEHD</name>
<keyword evidence="6 10" id="KW-0547">Nucleotide-binding</keyword>
<evidence type="ECO:0000256" key="8">
    <source>
        <dbReference type="ARBA" id="ARBA00022989"/>
    </source>
</evidence>
<comment type="function">
    <text evidence="10">Catalyzes the condensation of 2 ATP molecules into cyclic di-AMP (c-di-AMP), a second messenger used to regulate differing processes in different bacteria.</text>
</comment>
<dbReference type="SUPFAM" id="SSF143597">
    <property type="entry name" value="YojJ-like"/>
    <property type="match status" value="1"/>
</dbReference>
<evidence type="ECO:0000256" key="10">
    <source>
        <dbReference type="HAMAP-Rule" id="MF_01499"/>
    </source>
</evidence>
<evidence type="ECO:0000256" key="2">
    <source>
        <dbReference type="ARBA" id="ARBA00022475"/>
    </source>
</evidence>
<evidence type="ECO:0000256" key="7">
    <source>
        <dbReference type="ARBA" id="ARBA00022840"/>
    </source>
</evidence>
<accession>G8R4Y1</accession>
<feature type="transmembrane region" description="Helical" evidence="10">
    <location>
        <begin position="61"/>
        <end position="77"/>
    </location>
</feature>
<gene>
    <name evidence="10" type="primary">dacA</name>
    <name evidence="12" type="ordered locus">Oweho_3344</name>
</gene>
<keyword evidence="7 10" id="KW-0067">ATP-binding</keyword>
<dbReference type="EC" id="2.7.7.85" evidence="10"/>
<dbReference type="PANTHER" id="PTHR34185:SF1">
    <property type="entry name" value="DIADENYLATE CYCLASE"/>
    <property type="match status" value="1"/>
</dbReference>
<dbReference type="eggNOG" id="COG1624">
    <property type="taxonomic scope" value="Bacteria"/>
</dbReference>
<comment type="similarity">
    <text evidence="10">Belongs to the adenylate cyclase family. DacA/CdaA subfamily.</text>
</comment>
<dbReference type="Proteomes" id="UP000005631">
    <property type="component" value="Chromosome"/>
</dbReference>
<reference evidence="12 13" key="1">
    <citation type="journal article" date="2012" name="Stand. Genomic Sci.">
        <title>Genome sequence of the orange-pigmented seawater bacterium Owenweeksia hongkongensis type strain (UST20020801(T)).</title>
        <authorList>
            <person name="Riedel T."/>
            <person name="Held B."/>
            <person name="Nolan M."/>
            <person name="Lucas S."/>
            <person name="Lapidus A."/>
            <person name="Tice H."/>
            <person name="Del Rio T.G."/>
            <person name="Cheng J.F."/>
            <person name="Han C."/>
            <person name="Tapia R."/>
            <person name="Goodwin L.A."/>
            <person name="Pitluck S."/>
            <person name="Liolios K."/>
            <person name="Mavromatis K."/>
            <person name="Pagani I."/>
            <person name="Ivanova N."/>
            <person name="Mikhailova N."/>
            <person name="Pati A."/>
            <person name="Chen A."/>
            <person name="Palaniappan K."/>
            <person name="Rohde M."/>
            <person name="Tindall B.J."/>
            <person name="Detter J.C."/>
            <person name="Goker M."/>
            <person name="Woyke T."/>
            <person name="Bristow J."/>
            <person name="Eisen J.A."/>
            <person name="Markowitz V."/>
            <person name="Hugenholtz P."/>
            <person name="Klenk H.P."/>
            <person name="Kyrpides N.C."/>
        </authorList>
    </citation>
    <scope>NUCLEOTIDE SEQUENCE</scope>
    <source>
        <strain evidence="13">DSM 17368 / JCM 12287 / NRRL B-23963</strain>
    </source>
</reference>
<keyword evidence="8 10" id="KW-1133">Transmembrane helix</keyword>
<dbReference type="GO" id="GO:0106408">
    <property type="term" value="F:diadenylate cyclase activity"/>
    <property type="evidence" value="ECO:0007669"/>
    <property type="project" value="UniProtKB-EC"/>
</dbReference>
<dbReference type="InterPro" id="IPR003390">
    <property type="entry name" value="DNA_integrity_scan_DisA_N"/>
</dbReference>
<dbReference type="InterPro" id="IPR050338">
    <property type="entry name" value="DisA"/>
</dbReference>
<keyword evidence="2 10" id="KW-1003">Cell membrane</keyword>
<evidence type="ECO:0000256" key="1">
    <source>
        <dbReference type="ARBA" id="ARBA00000877"/>
    </source>
</evidence>
<dbReference type="EMBL" id="CP003156">
    <property type="protein sequence ID" value="AEV34295.1"/>
    <property type="molecule type" value="Genomic_DNA"/>
</dbReference>
<evidence type="ECO:0000256" key="9">
    <source>
        <dbReference type="ARBA" id="ARBA00023136"/>
    </source>
</evidence>
<comment type="subunit">
    <text evidence="10">Probably a homodimer.</text>
</comment>
<keyword evidence="4 10" id="KW-0812">Transmembrane</keyword>
<dbReference type="PATRIC" id="fig|926562.3.peg.3366"/>
<dbReference type="RefSeq" id="WP_014203642.1">
    <property type="nucleotide sequence ID" value="NC_016599.1"/>
</dbReference>
<proteinExistence type="inferred from homology"/>
<comment type="caution">
    <text evidence="10">Lacks conserved residue(s) required for the propagation of feature annotation.</text>
</comment>
<dbReference type="InterPro" id="IPR014046">
    <property type="entry name" value="C-di-AMP_synthase"/>
</dbReference>
<dbReference type="STRING" id="926562.Oweho_3344"/>
<keyword evidence="13" id="KW-1185">Reference proteome</keyword>
<keyword evidence="9 10" id="KW-0472">Membrane</keyword>
<keyword evidence="10" id="KW-0997">Cell inner membrane</keyword>
<evidence type="ECO:0000256" key="5">
    <source>
        <dbReference type="ARBA" id="ARBA00022695"/>
    </source>
</evidence>
<dbReference type="GO" id="GO:0004016">
    <property type="term" value="F:adenylate cyclase activity"/>
    <property type="evidence" value="ECO:0007669"/>
    <property type="project" value="UniProtKB-UniRule"/>
</dbReference>
<dbReference type="GO" id="GO:0006171">
    <property type="term" value="P:cAMP biosynthetic process"/>
    <property type="evidence" value="ECO:0007669"/>
    <property type="project" value="InterPro"/>
</dbReference>
<evidence type="ECO:0000313" key="13">
    <source>
        <dbReference type="Proteomes" id="UP000005631"/>
    </source>
</evidence>
<dbReference type="PIRSF" id="PIRSF004793">
    <property type="entry name" value="UCP004793"/>
    <property type="match status" value="1"/>
</dbReference>
<evidence type="ECO:0000256" key="3">
    <source>
        <dbReference type="ARBA" id="ARBA00022679"/>
    </source>
</evidence>
<dbReference type="Pfam" id="PF19293">
    <property type="entry name" value="CdaA_N"/>
    <property type="match status" value="1"/>
</dbReference>
<protein>
    <recommendedName>
        <fullName evidence="10">Diadenylate cyclase</fullName>
        <shortName evidence="10">DAC</shortName>
        <ecNumber evidence="10">2.7.7.85</ecNumber>
    </recommendedName>
    <alternativeName>
        <fullName evidence="10">Cyclic-di-AMP synthase</fullName>
        <shortName evidence="10">c-di-AMP synthase</shortName>
    </alternativeName>
</protein>
<dbReference type="InterPro" id="IPR036888">
    <property type="entry name" value="DNA_integrity_DisA_N_sf"/>
</dbReference>
<dbReference type="HAMAP" id="MF_01499">
    <property type="entry name" value="DacA"/>
    <property type="match status" value="1"/>
</dbReference>
<feature type="domain" description="DAC" evidence="11">
    <location>
        <begin position="78"/>
        <end position="245"/>
    </location>
</feature>
<comment type="catalytic activity">
    <reaction evidence="1 10">
        <text>2 ATP = 3',3'-c-di-AMP + 2 diphosphate</text>
        <dbReference type="Rhea" id="RHEA:35655"/>
        <dbReference type="ChEBI" id="CHEBI:30616"/>
        <dbReference type="ChEBI" id="CHEBI:33019"/>
        <dbReference type="ChEBI" id="CHEBI:71500"/>
        <dbReference type="EC" id="2.7.7.85"/>
    </reaction>
</comment>
<dbReference type="PROSITE" id="PS51794">
    <property type="entry name" value="DAC"/>
    <property type="match status" value="1"/>
</dbReference>
<evidence type="ECO:0000256" key="6">
    <source>
        <dbReference type="ARBA" id="ARBA00022741"/>
    </source>
</evidence>
<feature type="transmembrane region" description="Helical" evidence="10">
    <location>
        <begin position="32"/>
        <end position="49"/>
    </location>
</feature>
<evidence type="ECO:0000313" key="12">
    <source>
        <dbReference type="EMBL" id="AEV34295.1"/>
    </source>
</evidence>
<dbReference type="OrthoDB" id="9807385at2"/>
<dbReference type="NCBIfam" id="TIGR00159">
    <property type="entry name" value="diadenylate cyclase CdaA"/>
    <property type="match status" value="1"/>
</dbReference>
<dbReference type="InterPro" id="IPR045585">
    <property type="entry name" value="CdaA_N"/>
</dbReference>
<dbReference type="KEGG" id="oho:Oweho_3344"/>
<dbReference type="Pfam" id="PF02457">
    <property type="entry name" value="DAC"/>
    <property type="match status" value="1"/>
</dbReference>
<dbReference type="PANTHER" id="PTHR34185">
    <property type="entry name" value="DIADENYLATE CYCLASE"/>
    <property type="match status" value="1"/>
</dbReference>
<dbReference type="AlphaFoldDB" id="G8R4Y1"/>